<dbReference type="EMBL" id="CM042052">
    <property type="protein sequence ID" value="KAI3720046.1"/>
    <property type="molecule type" value="Genomic_DNA"/>
</dbReference>
<reference evidence="2" key="1">
    <citation type="journal article" date="2022" name="Mol. Ecol. Resour.">
        <title>The genomes of chicory, endive, great burdock and yacon provide insights into Asteraceae palaeo-polyploidization history and plant inulin production.</title>
        <authorList>
            <person name="Fan W."/>
            <person name="Wang S."/>
            <person name="Wang H."/>
            <person name="Wang A."/>
            <person name="Jiang F."/>
            <person name="Liu H."/>
            <person name="Zhao H."/>
            <person name="Xu D."/>
            <person name="Zhang Y."/>
        </authorList>
    </citation>
    <scope>NUCLEOTIDE SEQUENCE [LARGE SCALE GENOMIC DNA]</scope>
    <source>
        <strain evidence="2">cv. Niubang</strain>
    </source>
</reference>
<name>A0ACB9BE35_ARCLA</name>
<dbReference type="Proteomes" id="UP001055879">
    <property type="component" value="Linkage Group LG06"/>
</dbReference>
<keyword evidence="2" id="KW-1185">Reference proteome</keyword>
<proteinExistence type="predicted"/>
<protein>
    <submittedName>
        <fullName evidence="1">Uncharacterized protein</fullName>
    </submittedName>
</protein>
<organism evidence="1 2">
    <name type="scientific">Arctium lappa</name>
    <name type="common">Greater burdock</name>
    <name type="synonym">Lappa major</name>
    <dbReference type="NCBI Taxonomy" id="4217"/>
    <lineage>
        <taxon>Eukaryota</taxon>
        <taxon>Viridiplantae</taxon>
        <taxon>Streptophyta</taxon>
        <taxon>Embryophyta</taxon>
        <taxon>Tracheophyta</taxon>
        <taxon>Spermatophyta</taxon>
        <taxon>Magnoliopsida</taxon>
        <taxon>eudicotyledons</taxon>
        <taxon>Gunneridae</taxon>
        <taxon>Pentapetalae</taxon>
        <taxon>asterids</taxon>
        <taxon>campanulids</taxon>
        <taxon>Asterales</taxon>
        <taxon>Asteraceae</taxon>
        <taxon>Carduoideae</taxon>
        <taxon>Cardueae</taxon>
        <taxon>Arctiinae</taxon>
        <taxon>Arctium</taxon>
    </lineage>
</organism>
<evidence type="ECO:0000313" key="2">
    <source>
        <dbReference type="Proteomes" id="UP001055879"/>
    </source>
</evidence>
<accession>A0ACB9BE35</accession>
<comment type="caution">
    <text evidence="1">The sequence shown here is derived from an EMBL/GenBank/DDBJ whole genome shotgun (WGS) entry which is preliminary data.</text>
</comment>
<gene>
    <name evidence="1" type="ORF">L6452_20953</name>
</gene>
<sequence length="273" mass="30645">MELAEINLIGDFEAGIKCLQNPSLLSKLSLIDKIPQLCSFWTWGALILAVFATFTSVFNRIKLCLYQIRLKLLASYHKSCPQQIFDHDDDDFDFSDDDGDDDTPSSVADSDDDDQDLDSEDDDRVDEVFRAEGSDSYWGKNNYKGHDGNFTLRRRNGFSWSDFSAGKSVVQMWDSFGLGLDFEDDDESEYGSEIAIWDLDRDLKISSGRRCRVAAAAENVVLTAEMNENDGGVGFGTYDSRVDGEIPAIYAAWRPRQRKIWSDGGNVAGEKSE</sequence>
<evidence type="ECO:0000313" key="1">
    <source>
        <dbReference type="EMBL" id="KAI3720046.1"/>
    </source>
</evidence>
<reference evidence="1 2" key="2">
    <citation type="journal article" date="2022" name="Mol. Ecol. Resour.">
        <title>The genomes of chicory, endive, great burdock and yacon provide insights into Asteraceae paleo-polyploidization history and plant inulin production.</title>
        <authorList>
            <person name="Fan W."/>
            <person name="Wang S."/>
            <person name="Wang H."/>
            <person name="Wang A."/>
            <person name="Jiang F."/>
            <person name="Liu H."/>
            <person name="Zhao H."/>
            <person name="Xu D."/>
            <person name="Zhang Y."/>
        </authorList>
    </citation>
    <scope>NUCLEOTIDE SEQUENCE [LARGE SCALE GENOMIC DNA]</scope>
    <source>
        <strain evidence="2">cv. Niubang</strain>
    </source>
</reference>